<dbReference type="PANTHER" id="PTHR45670:SF1">
    <property type="entry name" value="E3 UBIQUITIN-PROTEIN LIGASE HECTD1"/>
    <property type="match status" value="1"/>
</dbReference>
<evidence type="ECO:0000256" key="5">
    <source>
        <dbReference type="ARBA" id="ARBA00022786"/>
    </source>
</evidence>
<evidence type="ECO:0000256" key="1">
    <source>
        <dbReference type="ARBA" id="ARBA00000885"/>
    </source>
</evidence>
<feature type="active site" description="Glycyl thioester intermediate" evidence="6">
    <location>
        <position position="1816"/>
    </location>
</feature>
<dbReference type="InterPro" id="IPR000569">
    <property type="entry name" value="HECT_dom"/>
</dbReference>
<feature type="compositionally biased region" description="Polar residues" evidence="7">
    <location>
        <begin position="1"/>
        <end position="13"/>
    </location>
</feature>
<dbReference type="PROSITE" id="PS50237">
    <property type="entry name" value="HECT"/>
    <property type="match status" value="1"/>
</dbReference>
<feature type="compositionally biased region" description="Acidic residues" evidence="7">
    <location>
        <begin position="215"/>
        <end position="224"/>
    </location>
</feature>
<keyword evidence="5 6" id="KW-0833">Ubl conjugation pathway</keyword>
<dbReference type="STRING" id="1448308.A0A2T2PC02"/>
<feature type="region of interest" description="Disordered" evidence="7">
    <location>
        <begin position="735"/>
        <end position="760"/>
    </location>
</feature>
<sequence length="1849" mass="202834">MSSRITRSSARQGSSNPNPNQNPSAPNPPAPPPQPPPSSRKRKAPAREVSPEQQPAAAADPTEPPSARGGRAKRTRVEPQDPASTPAAGRSKKGKAKSAMSTAGPSTDPPDDKAAQPTSSRRTKSGRKSGGQGDGSRRQSKSSNTEPAADAASAPSSSRRSSRKSKVDEDVNMEDAPDMKAEADDHLSGADQGRPDTSDDNNSNNGDDHSRRYDDEEDDDDDDPFGPGGFLGRHPHSLSALRHLTGFMSGTNSRLRGILDQLKSKDMSLQLIALQELSEVLLISTEDNLAGHFSPDAYVKELVALMQPSEFEEENPEMMLLACRCLANLMEALPAATANVVYGGAVPVLCSKLLEINYIDLAEQCLSTLEKISVEFPASIVREGGLTACLTYLDFFATSTQRTAVTTAANCCRNIPEESFATVRDVMPILNNILNNNDQKVVEQGCICVSRIVQSFKQHESKLEELVSPELLRAILRLLLPGTTNLIGANIHTMFLQVLAYTAKASPRLSAELFKMNVVDTLYQILTGVSPPSGTEDVATKIDTVVIMQALIHRPKDQVFETLNVICELLPDVPKEGLTYLDDLLDAGYPGDDLPPLSRTQKTANEKRIELLEQCKPEVKRFAVILLPTLTDAYSSTVNLSVRQKVLTAQLKMLSNLDVEILEEALRPVPYASYLASIFSQRDHPTLVTYALQAAELLLKRLEPIYRYQFYREGVISEISQLANRPCKALEIRTKDSKSTMEVEPVPDSGASTSSADEVDVDQDIVEQADIEMPSDDDDDNEPDDEHNDHSDNRDDDDDDSDSSSSSERYAAPPLPNIEDIITLRAKKFIEIHEIDGAKSVRDKASAILDDLKTLAKEIKACALEGGPGNCMELFTRLAAYFEGDALESITSYELMSSNVVEVLLEVFSAAPSSKGIDARSLFLEAFMGSSNQNKIKTASSASPATPFSVLVNKLQDLLSRAEHFEVITVHQHSYDSRGSATSMLAKQLRLKLVADEDSGIPKTYRNIMVSIHAIATFKALDDYLRPRISIAERSRGPRRDPIAAFAEAIGAPIPHTPNEATNRSSSRKSSSKSKPADSAASPQAGPSTAPQDKTRRSSRRQQTQAPPPPPPPPALPHSHSNQEPVECADEERLSDQDSLDENSAVNAIMEDLDDDLDDESIPDPSAVNVEVAPTGKVTARKEDGTRVATPVQGQSSARPSPAADRAASANSAMNSLLRNASLQQRLAGGPGSVSYAAALQSTPQDWHIEFSVNDQPISNETTIYRAVHFNQARPADVSHRTVWNAIHTIKFKRAAGPPPSESQSLTPPPESKSNSGLPSSLDNNPVTSGILQLLNILHSFNANLDDVLSDNRDQIKLNAEPLSQFVNTKLTAKLNRQLEEPLIVASNCLPSWSEDLARLYPFLFPFETRHLFLQSTSFGYSRSMTRWQNSQSTNDSRHDRHRDERPFLGRLQRQKVRISRSRILESAMKVMHLYGHSPSVLEVEYFEEVGTGLGPTLEFYSTVSKEFSKKKLKLWRENESNEDDEFAFGKRGLFPAPMSADQADTENGKKILELFRVLGKFVARSMLDSRIIDVSFNPTFFRIGEGSAVTPSLGSVKSVDYDLAKSLKLLKQFADAKKQIDEDGNLTPAQKVQAIQEIVIHDSHVEDLGLDFTLPGYPIELMENGADTAVTIDNVDVYVNRVLDFTLGSGVQRQVDAFRAGFSEVFPYSALRAFTPDELVMLFGRTDEDWTLETLMDSIKADHGFNLDSKSVRNLLQTMSEFSGPERRDFLQFITGSPKLPIGGFKSLTPMFTVVCKPSEPPFTPDDYLPSVMTCVNYLKMPDYSSINVLREKLGVAIQEGQGAFHLS</sequence>
<dbReference type="GO" id="GO:0043161">
    <property type="term" value="P:proteasome-mediated ubiquitin-dependent protein catabolic process"/>
    <property type="evidence" value="ECO:0007669"/>
    <property type="project" value="TreeGrafter"/>
</dbReference>
<evidence type="ECO:0000259" key="8">
    <source>
        <dbReference type="PROSITE" id="PS50237"/>
    </source>
</evidence>
<feature type="region of interest" description="Disordered" evidence="7">
    <location>
        <begin position="1294"/>
        <end position="1322"/>
    </location>
</feature>
<dbReference type="Proteomes" id="UP000240883">
    <property type="component" value="Unassembled WGS sequence"/>
</dbReference>
<feature type="compositionally biased region" description="Pro residues" evidence="7">
    <location>
        <begin position="25"/>
        <end position="38"/>
    </location>
</feature>
<dbReference type="InterPro" id="IPR045322">
    <property type="entry name" value="HECTD1/TRIP12-like"/>
</dbReference>
<comment type="similarity">
    <text evidence="2">Belongs to the UPL family. K-HECT subfamily.</text>
</comment>
<dbReference type="SUPFAM" id="SSF56204">
    <property type="entry name" value="Hect, E3 ligase catalytic domain"/>
    <property type="match status" value="1"/>
</dbReference>
<evidence type="ECO:0000256" key="6">
    <source>
        <dbReference type="PROSITE-ProRule" id="PRU00104"/>
    </source>
</evidence>
<evidence type="ECO:0000256" key="7">
    <source>
        <dbReference type="SAM" id="MobiDB-lite"/>
    </source>
</evidence>
<feature type="compositionally biased region" description="Low complexity" evidence="7">
    <location>
        <begin position="1073"/>
        <end position="1083"/>
    </location>
</feature>
<feature type="compositionally biased region" description="Low complexity" evidence="7">
    <location>
        <begin position="14"/>
        <end position="24"/>
    </location>
</feature>
<dbReference type="Gene3D" id="3.90.1750.10">
    <property type="entry name" value="Hect, E3 ligase catalytic domains"/>
    <property type="match status" value="1"/>
</dbReference>
<feature type="compositionally biased region" description="Pro residues" evidence="7">
    <location>
        <begin position="1297"/>
        <end position="1311"/>
    </location>
</feature>
<dbReference type="SUPFAM" id="SSF48371">
    <property type="entry name" value="ARM repeat"/>
    <property type="match status" value="1"/>
</dbReference>
<feature type="compositionally biased region" description="Acidic residues" evidence="7">
    <location>
        <begin position="772"/>
        <end position="786"/>
    </location>
</feature>
<dbReference type="PANTHER" id="PTHR45670">
    <property type="entry name" value="E3 UBIQUITIN-PROTEIN LIGASE TRIP12"/>
    <property type="match status" value="1"/>
</dbReference>
<dbReference type="InterPro" id="IPR057948">
    <property type="entry name" value="TPR_TRIP12_N"/>
</dbReference>
<feature type="region of interest" description="Disordered" evidence="7">
    <location>
        <begin position="772"/>
        <end position="815"/>
    </location>
</feature>
<keyword evidence="10" id="KW-1185">Reference proteome</keyword>
<proteinExistence type="inferred from homology"/>
<dbReference type="SMART" id="SM00119">
    <property type="entry name" value="HECTc"/>
    <property type="match status" value="1"/>
</dbReference>
<dbReference type="GO" id="GO:0016607">
    <property type="term" value="C:nuclear speck"/>
    <property type="evidence" value="ECO:0007669"/>
    <property type="project" value="TreeGrafter"/>
</dbReference>
<accession>A0A2T2PC02</accession>
<dbReference type="GO" id="GO:0000209">
    <property type="term" value="P:protein polyubiquitination"/>
    <property type="evidence" value="ECO:0007669"/>
    <property type="project" value="TreeGrafter"/>
</dbReference>
<gene>
    <name evidence="9" type="ORF">BS50DRAFT_628411</name>
</gene>
<feature type="compositionally biased region" description="Polar residues" evidence="7">
    <location>
        <begin position="1312"/>
        <end position="1322"/>
    </location>
</feature>
<dbReference type="Gene3D" id="3.30.2160.10">
    <property type="entry name" value="Hect, E3 ligase catalytic domain"/>
    <property type="match status" value="1"/>
</dbReference>
<dbReference type="InterPro" id="IPR016024">
    <property type="entry name" value="ARM-type_fold"/>
</dbReference>
<dbReference type="OrthoDB" id="423283at2759"/>
<dbReference type="CDD" id="cd00078">
    <property type="entry name" value="HECTc"/>
    <property type="match status" value="1"/>
</dbReference>
<feature type="region of interest" description="Disordered" evidence="7">
    <location>
        <begin position="1"/>
        <end position="234"/>
    </location>
</feature>
<evidence type="ECO:0000256" key="3">
    <source>
        <dbReference type="ARBA" id="ARBA00012485"/>
    </source>
</evidence>
<dbReference type="GO" id="GO:0061630">
    <property type="term" value="F:ubiquitin protein ligase activity"/>
    <property type="evidence" value="ECO:0007669"/>
    <property type="project" value="UniProtKB-EC"/>
</dbReference>
<dbReference type="InterPro" id="IPR011989">
    <property type="entry name" value="ARM-like"/>
</dbReference>
<feature type="compositionally biased region" description="Basic and acidic residues" evidence="7">
    <location>
        <begin position="177"/>
        <end position="197"/>
    </location>
</feature>
<evidence type="ECO:0000313" key="10">
    <source>
        <dbReference type="Proteomes" id="UP000240883"/>
    </source>
</evidence>
<name>A0A2T2PC02_CORCC</name>
<evidence type="ECO:0000313" key="9">
    <source>
        <dbReference type="EMBL" id="PSN75199.1"/>
    </source>
</evidence>
<dbReference type="Gene3D" id="3.30.2410.10">
    <property type="entry name" value="Hect, E3 ligase catalytic domain"/>
    <property type="match status" value="1"/>
</dbReference>
<feature type="domain" description="HECT" evidence="8">
    <location>
        <begin position="1495"/>
        <end position="1849"/>
    </location>
</feature>
<feature type="region of interest" description="Disordered" evidence="7">
    <location>
        <begin position="1172"/>
        <end position="1211"/>
    </location>
</feature>
<dbReference type="EC" id="2.3.2.26" evidence="3"/>
<evidence type="ECO:0000256" key="4">
    <source>
        <dbReference type="ARBA" id="ARBA00022679"/>
    </source>
</evidence>
<protein>
    <recommendedName>
        <fullName evidence="3">HECT-type E3 ubiquitin transferase</fullName>
        <ecNumber evidence="3">2.3.2.26</ecNumber>
    </recommendedName>
</protein>
<dbReference type="InterPro" id="IPR035983">
    <property type="entry name" value="Hect_E3_ubiquitin_ligase"/>
</dbReference>
<feature type="compositionally biased region" description="Low complexity" evidence="7">
    <location>
        <begin position="1196"/>
        <end position="1211"/>
    </location>
</feature>
<dbReference type="Pfam" id="PF00632">
    <property type="entry name" value="HECT"/>
    <property type="match status" value="1"/>
</dbReference>
<dbReference type="Pfam" id="PF25579">
    <property type="entry name" value="TPR_TRIP12_N"/>
    <property type="match status" value="1"/>
</dbReference>
<feature type="compositionally biased region" description="Low complexity" evidence="7">
    <location>
        <begin position="141"/>
        <end position="159"/>
    </location>
</feature>
<comment type="catalytic activity">
    <reaction evidence="1">
        <text>S-ubiquitinyl-[E2 ubiquitin-conjugating enzyme]-L-cysteine + [acceptor protein]-L-lysine = [E2 ubiquitin-conjugating enzyme]-L-cysteine + N(6)-ubiquitinyl-[acceptor protein]-L-lysine.</text>
        <dbReference type="EC" id="2.3.2.26"/>
    </reaction>
</comment>
<feature type="compositionally biased region" description="Pro residues" evidence="7">
    <location>
        <begin position="1106"/>
        <end position="1116"/>
    </location>
</feature>
<reference evidence="9 10" key="1">
    <citation type="journal article" date="2018" name="Front. Microbiol.">
        <title>Genome-Wide Analysis of Corynespora cassiicola Leaf Fall Disease Putative Effectors.</title>
        <authorList>
            <person name="Lopez D."/>
            <person name="Ribeiro S."/>
            <person name="Label P."/>
            <person name="Fumanal B."/>
            <person name="Venisse J.S."/>
            <person name="Kohler A."/>
            <person name="de Oliveira R.R."/>
            <person name="Labutti K."/>
            <person name="Lipzen A."/>
            <person name="Lail K."/>
            <person name="Bauer D."/>
            <person name="Ohm R.A."/>
            <person name="Barry K.W."/>
            <person name="Spatafora J."/>
            <person name="Grigoriev I.V."/>
            <person name="Martin F.M."/>
            <person name="Pujade-Renaud V."/>
        </authorList>
    </citation>
    <scope>NUCLEOTIDE SEQUENCE [LARGE SCALE GENOMIC DNA]</scope>
    <source>
        <strain evidence="9 10">Philippines</strain>
    </source>
</reference>
<keyword evidence="4" id="KW-0808">Transferase</keyword>
<dbReference type="EMBL" id="KZ678128">
    <property type="protein sequence ID" value="PSN75199.1"/>
    <property type="molecule type" value="Genomic_DNA"/>
</dbReference>
<dbReference type="Gene3D" id="1.25.10.10">
    <property type="entry name" value="Leucine-rich Repeat Variant"/>
    <property type="match status" value="1"/>
</dbReference>
<evidence type="ECO:0000256" key="2">
    <source>
        <dbReference type="ARBA" id="ARBA00006331"/>
    </source>
</evidence>
<organism evidence="9 10">
    <name type="scientific">Corynespora cassiicola Philippines</name>
    <dbReference type="NCBI Taxonomy" id="1448308"/>
    <lineage>
        <taxon>Eukaryota</taxon>
        <taxon>Fungi</taxon>
        <taxon>Dikarya</taxon>
        <taxon>Ascomycota</taxon>
        <taxon>Pezizomycotina</taxon>
        <taxon>Dothideomycetes</taxon>
        <taxon>Pleosporomycetidae</taxon>
        <taxon>Pleosporales</taxon>
        <taxon>Corynesporascaceae</taxon>
        <taxon>Corynespora</taxon>
    </lineage>
</organism>
<feature type="region of interest" description="Disordered" evidence="7">
    <location>
        <begin position="1049"/>
        <end position="1142"/>
    </location>
</feature>